<evidence type="ECO:0000313" key="2">
    <source>
        <dbReference type="Proteomes" id="UP001431532"/>
    </source>
</evidence>
<protein>
    <submittedName>
        <fullName evidence="1">Uncharacterized protein</fullName>
    </submittedName>
</protein>
<dbReference type="EMBL" id="JASCXW010000045">
    <property type="protein sequence ID" value="MDI6453681.1"/>
    <property type="molecule type" value="Genomic_DNA"/>
</dbReference>
<dbReference type="RefSeq" id="WP_282840128.1">
    <property type="nucleotide sequence ID" value="NZ_JASCXW010000045.1"/>
</dbReference>
<dbReference type="Proteomes" id="UP001431532">
    <property type="component" value="Unassembled WGS sequence"/>
</dbReference>
<proteinExistence type="predicted"/>
<reference evidence="1" key="1">
    <citation type="submission" date="2023-05" db="EMBL/GenBank/DDBJ databases">
        <title>Mariniplasma microaerophilum sp. nov., a novel anaerobic mollicute isolated from terrestrial mud volcano, Taman Peninsula, Russia.</title>
        <authorList>
            <person name="Khomyakova M.A."/>
            <person name="Merkel A.Y."/>
            <person name="Slobodkin A.I."/>
        </authorList>
    </citation>
    <scope>NUCLEOTIDE SEQUENCE</scope>
    <source>
        <strain evidence="1">M4Ah</strain>
    </source>
</reference>
<sequence>MNATDEVSPFFKNIYSLKESEEAINVDDLDDIEELIKDEDFAGFIQNIKEAYQDEE</sequence>
<gene>
    <name evidence="1" type="ORF">QJ521_08900</name>
</gene>
<dbReference type="AlphaFoldDB" id="A0AAW6U6U0"/>
<evidence type="ECO:0000313" key="1">
    <source>
        <dbReference type="EMBL" id="MDI6453681.1"/>
    </source>
</evidence>
<organism evidence="1 2">
    <name type="scientific">Peloplasma aerotolerans</name>
    <dbReference type="NCBI Taxonomy" id="3044389"/>
    <lineage>
        <taxon>Bacteria</taxon>
        <taxon>Bacillati</taxon>
        <taxon>Mycoplasmatota</taxon>
        <taxon>Mollicutes</taxon>
        <taxon>Acholeplasmatales</taxon>
        <taxon>Acholeplasmataceae</taxon>
        <taxon>Peloplasma</taxon>
    </lineage>
</organism>
<name>A0AAW6U6U0_9MOLU</name>
<comment type="caution">
    <text evidence="1">The sequence shown here is derived from an EMBL/GenBank/DDBJ whole genome shotgun (WGS) entry which is preliminary data.</text>
</comment>
<keyword evidence="2" id="KW-1185">Reference proteome</keyword>
<accession>A0AAW6U6U0</accession>